<proteinExistence type="predicted"/>
<dbReference type="Proteomes" id="UP001589894">
    <property type="component" value="Unassembled WGS sequence"/>
</dbReference>
<organism evidence="1 2">
    <name type="scientific">Plantactinospora siamensis</name>
    <dbReference type="NCBI Taxonomy" id="555372"/>
    <lineage>
        <taxon>Bacteria</taxon>
        <taxon>Bacillati</taxon>
        <taxon>Actinomycetota</taxon>
        <taxon>Actinomycetes</taxon>
        <taxon>Micromonosporales</taxon>
        <taxon>Micromonosporaceae</taxon>
        <taxon>Plantactinospora</taxon>
    </lineage>
</organism>
<reference evidence="1 2" key="1">
    <citation type="submission" date="2024-09" db="EMBL/GenBank/DDBJ databases">
        <authorList>
            <person name="Sun Q."/>
            <person name="Mori K."/>
        </authorList>
    </citation>
    <scope>NUCLEOTIDE SEQUENCE [LARGE SCALE GENOMIC DNA]</scope>
    <source>
        <strain evidence="1 2">TBRC 2205</strain>
    </source>
</reference>
<evidence type="ECO:0000313" key="2">
    <source>
        <dbReference type="Proteomes" id="UP001589894"/>
    </source>
</evidence>
<sequence length="220" mass="24205">MRVTDLRLTSVTDGAAIAVPDPDRLVHLQLRRFAGCPVCHLHLRGFARRHGELDRAGVREVVVFHATADELRPHVLDLPFAAVADPERRLYTRFGVEPSPRALLDPRVWPAILRAVAVVAVEIARGRARPPALRPTGDRLGRPADLLIAPDGQVLAQKHGVHADDQWSVDEVLALAVQFGIVATETANWDLPNFMRISATCRQRSGHGRESISRQAGSMD</sequence>
<dbReference type="SUPFAM" id="SSF52833">
    <property type="entry name" value="Thioredoxin-like"/>
    <property type="match status" value="1"/>
</dbReference>
<evidence type="ECO:0000313" key="1">
    <source>
        <dbReference type="EMBL" id="MFC0565743.1"/>
    </source>
</evidence>
<keyword evidence="2" id="KW-1185">Reference proteome</keyword>
<accession>A0ABV6P0E1</accession>
<dbReference type="Gene3D" id="3.40.30.10">
    <property type="entry name" value="Glutaredoxin"/>
    <property type="match status" value="1"/>
</dbReference>
<comment type="caution">
    <text evidence="1">The sequence shown here is derived from an EMBL/GenBank/DDBJ whole genome shotgun (WGS) entry which is preliminary data.</text>
</comment>
<dbReference type="InterPro" id="IPR032801">
    <property type="entry name" value="PXL2A/B/C"/>
</dbReference>
<dbReference type="EMBL" id="JBHLUE010000012">
    <property type="protein sequence ID" value="MFC0565743.1"/>
    <property type="molecule type" value="Genomic_DNA"/>
</dbReference>
<name>A0ABV6P0E1_9ACTN</name>
<dbReference type="RefSeq" id="WP_377339899.1">
    <property type="nucleotide sequence ID" value="NZ_JBHLUE010000012.1"/>
</dbReference>
<protein>
    <submittedName>
        <fullName evidence="1">AhpC/TSA family protein</fullName>
    </submittedName>
</protein>
<dbReference type="Pfam" id="PF13911">
    <property type="entry name" value="AhpC-TSA_2"/>
    <property type="match status" value="1"/>
</dbReference>
<dbReference type="InterPro" id="IPR036249">
    <property type="entry name" value="Thioredoxin-like_sf"/>
</dbReference>
<gene>
    <name evidence="1" type="ORF">ACFFHU_16590</name>
</gene>